<accession>A0AB74UE74</accession>
<protein>
    <submittedName>
        <fullName evidence="3">Uncharacterized protein</fullName>
    </submittedName>
</protein>
<dbReference type="EMBL" id="CP159578">
    <property type="protein sequence ID" value="XCJ79055.1"/>
    <property type="molecule type" value="Genomic_DNA"/>
</dbReference>
<dbReference type="InterPro" id="IPR006311">
    <property type="entry name" value="TAT_signal"/>
</dbReference>
<reference evidence="3" key="1">
    <citation type="submission" date="2024-06" db="EMBL/GenBank/DDBJ databases">
        <title>Complete genome of Salinicola endophyticus HNIBRBA4755.</title>
        <authorList>
            <person name="Shin S.Y."/>
            <person name="Kang H."/>
            <person name="Song J."/>
        </authorList>
    </citation>
    <scope>NUCLEOTIDE SEQUENCE</scope>
    <source>
        <strain evidence="3">HNIBRBA4755</strain>
    </source>
</reference>
<keyword evidence="2" id="KW-0732">Signal</keyword>
<name>A0AB74UE74_9GAMM</name>
<evidence type="ECO:0000313" key="3">
    <source>
        <dbReference type="EMBL" id="XCJ79055.1"/>
    </source>
</evidence>
<evidence type="ECO:0000256" key="2">
    <source>
        <dbReference type="SAM" id="SignalP"/>
    </source>
</evidence>
<gene>
    <name evidence="3" type="ORF">ABV408_16650</name>
</gene>
<sequence length="154" mass="15774">MSKISRSRRPLAKAALTLGLALMTALPAAGVALAQGVTGVDPHTGKRVYLPDNNHDGRADYVPRRLEIQVVPGINTAPNPPPVRDDSAGGTICHGRDGGTTISTARRVCDPDAPSGDGGPGASSTTTRSTTTTTTTTTRSTPTRPSSGSSTRVD</sequence>
<feature type="region of interest" description="Disordered" evidence="1">
    <location>
        <begin position="38"/>
        <end position="154"/>
    </location>
</feature>
<dbReference type="RefSeq" id="WP_353980014.1">
    <property type="nucleotide sequence ID" value="NZ_CP159578.1"/>
</dbReference>
<proteinExistence type="predicted"/>
<feature type="chain" id="PRO_5044503952" evidence="2">
    <location>
        <begin position="35"/>
        <end position="154"/>
    </location>
</feature>
<organism evidence="3">
    <name type="scientific">Salinicola endophyticus</name>
    <dbReference type="NCBI Taxonomy" id="1949083"/>
    <lineage>
        <taxon>Bacteria</taxon>
        <taxon>Pseudomonadati</taxon>
        <taxon>Pseudomonadota</taxon>
        <taxon>Gammaproteobacteria</taxon>
        <taxon>Oceanospirillales</taxon>
        <taxon>Halomonadaceae</taxon>
        <taxon>Salinicola</taxon>
    </lineage>
</organism>
<feature type="compositionally biased region" description="Basic and acidic residues" evidence="1">
    <location>
        <begin position="53"/>
        <end position="67"/>
    </location>
</feature>
<feature type="signal peptide" evidence="2">
    <location>
        <begin position="1"/>
        <end position="34"/>
    </location>
</feature>
<dbReference type="AlphaFoldDB" id="A0AB74UE74"/>
<evidence type="ECO:0000256" key="1">
    <source>
        <dbReference type="SAM" id="MobiDB-lite"/>
    </source>
</evidence>
<dbReference type="PROSITE" id="PS51318">
    <property type="entry name" value="TAT"/>
    <property type="match status" value="1"/>
</dbReference>
<feature type="compositionally biased region" description="Low complexity" evidence="1">
    <location>
        <begin position="122"/>
        <end position="154"/>
    </location>
</feature>